<dbReference type="PANTHER" id="PTHR30135:SF3">
    <property type="entry name" value="GLUCONEOGENESIS FACTOR-RELATED"/>
    <property type="match status" value="1"/>
</dbReference>
<evidence type="ECO:0000256" key="1">
    <source>
        <dbReference type="ARBA" id="ARBA00022490"/>
    </source>
</evidence>
<organism evidence="2">
    <name type="scientific">marine metagenome</name>
    <dbReference type="NCBI Taxonomy" id="408172"/>
    <lineage>
        <taxon>unclassified sequences</taxon>
        <taxon>metagenomes</taxon>
        <taxon>ecological metagenomes</taxon>
    </lineage>
</organism>
<dbReference type="GO" id="GO:0043743">
    <property type="term" value="F:LPPG:FO 2-phospho-L-lactate transferase activity"/>
    <property type="evidence" value="ECO:0007669"/>
    <property type="project" value="InterPro"/>
</dbReference>
<dbReference type="InterPro" id="IPR002882">
    <property type="entry name" value="CofD"/>
</dbReference>
<dbReference type="CDD" id="cd07187">
    <property type="entry name" value="YvcK_like"/>
    <property type="match status" value="1"/>
</dbReference>
<dbReference type="EMBL" id="UINC01012363">
    <property type="protein sequence ID" value="SVA54032.1"/>
    <property type="molecule type" value="Genomic_DNA"/>
</dbReference>
<keyword evidence="1" id="KW-0963">Cytoplasm</keyword>
<evidence type="ECO:0008006" key="3">
    <source>
        <dbReference type="Google" id="ProtNLM"/>
    </source>
</evidence>
<name>A0A381WNQ0_9ZZZZ</name>
<accession>A0A381WNQ0</accession>
<reference evidence="2" key="1">
    <citation type="submission" date="2018-05" db="EMBL/GenBank/DDBJ databases">
        <authorList>
            <person name="Lanie J.A."/>
            <person name="Ng W.-L."/>
            <person name="Kazmierczak K.M."/>
            <person name="Andrzejewski T.M."/>
            <person name="Davidsen T.M."/>
            <person name="Wayne K.J."/>
            <person name="Tettelin H."/>
            <person name="Glass J.I."/>
            <person name="Rusch D."/>
            <person name="Podicherti R."/>
            <person name="Tsui H.-C.T."/>
            <person name="Winkler M.E."/>
        </authorList>
    </citation>
    <scope>NUCLEOTIDE SEQUENCE</scope>
</reference>
<dbReference type="InterPro" id="IPR010119">
    <property type="entry name" value="Gluconeogen_factor"/>
</dbReference>
<dbReference type="Gene3D" id="3.40.50.10680">
    <property type="entry name" value="CofD-like domains"/>
    <property type="match status" value="1"/>
</dbReference>
<sequence>MNDSSKTKTPHIVAIGGGTGLSVLLKGLKQHTQRITAIIGVADDGGSSGRLRREMGIIPPGDFRNCIVALSDEDSLLKELFQYRFPEGSELQGHSFGNLFIAAMTDVTNSFEDALTESSRILSVTGRVLPATIENVNLSVKLADGRFIKGESNVKESSSEIKELFIDPPDAEASPAAIKAISGADLIVIGPGSLYTSILPNLMVPGIVDAISESKGIKYYICNVATEIGETQHFNVVKHIDVLESYLGPGILDMIIANDNIGSIGKQFRGEAVDPNTGPTKHLIVTSDLLDEKHKVRHDSDKLAKFIMRNYLG</sequence>
<dbReference type="HAMAP" id="MF_00973">
    <property type="entry name" value="Gluconeogen_factor"/>
    <property type="match status" value="1"/>
</dbReference>
<dbReference type="InterPro" id="IPR038136">
    <property type="entry name" value="CofD-like_dom_sf"/>
</dbReference>
<dbReference type="NCBIfam" id="TIGR01826">
    <property type="entry name" value="CofD_related"/>
    <property type="match status" value="1"/>
</dbReference>
<proteinExistence type="inferred from homology"/>
<dbReference type="AlphaFoldDB" id="A0A381WNQ0"/>
<protein>
    <recommendedName>
        <fullName evidence="3">Gluconeogenesis factor</fullName>
    </recommendedName>
</protein>
<dbReference type="SUPFAM" id="SSF142338">
    <property type="entry name" value="CofD-like"/>
    <property type="match status" value="1"/>
</dbReference>
<evidence type="ECO:0000313" key="2">
    <source>
        <dbReference type="EMBL" id="SVA54032.1"/>
    </source>
</evidence>
<gene>
    <name evidence="2" type="ORF">METZ01_LOCUS106886</name>
</gene>
<dbReference type="PANTHER" id="PTHR30135">
    <property type="entry name" value="UNCHARACTERIZED PROTEIN YVCK-RELATED"/>
    <property type="match status" value="1"/>
</dbReference>
<dbReference type="Pfam" id="PF01933">
    <property type="entry name" value="CofD"/>
    <property type="match status" value="1"/>
</dbReference>